<keyword evidence="2" id="KW-1185">Reference proteome</keyword>
<reference evidence="1" key="2">
    <citation type="journal article" date="2019" name="Genome Biol. Evol.">
        <title>Day and night: Metabolic profiles and evolutionary relationships of six axenic non-marine cyanobacteria.</title>
        <authorList>
            <person name="Will S.E."/>
            <person name="Henke P."/>
            <person name="Boedeker C."/>
            <person name="Huang S."/>
            <person name="Brinkmann H."/>
            <person name="Rohde M."/>
            <person name="Jarek M."/>
            <person name="Friedl T."/>
            <person name="Seufert S."/>
            <person name="Schumacher M."/>
            <person name="Overmann J."/>
            <person name="Neumann-Schaal M."/>
            <person name="Petersen J."/>
        </authorList>
    </citation>
    <scope>NUCLEOTIDE SEQUENCE [LARGE SCALE GENOMIC DNA]</scope>
    <source>
        <strain evidence="1">PCC 7102</strain>
    </source>
</reference>
<protein>
    <submittedName>
        <fullName evidence="1">Uncharacterized protein</fullName>
    </submittedName>
</protein>
<proteinExistence type="predicted"/>
<dbReference type="Proteomes" id="UP000271624">
    <property type="component" value="Unassembled WGS sequence"/>
</dbReference>
<evidence type="ECO:0000313" key="1">
    <source>
        <dbReference type="EMBL" id="RUT08142.1"/>
    </source>
</evidence>
<reference evidence="1" key="1">
    <citation type="submission" date="2018-12" db="EMBL/GenBank/DDBJ databases">
        <authorList>
            <person name="Will S."/>
            <person name="Neumann-Schaal M."/>
            <person name="Henke P."/>
        </authorList>
    </citation>
    <scope>NUCLEOTIDE SEQUENCE</scope>
    <source>
        <strain evidence="1">PCC 7102</strain>
    </source>
</reference>
<comment type="caution">
    <text evidence="1">The sequence shown here is derived from an EMBL/GenBank/DDBJ whole genome shotgun (WGS) entry which is preliminary data.</text>
</comment>
<organism evidence="1 2">
    <name type="scientific">Dulcicalothrix desertica PCC 7102</name>
    <dbReference type="NCBI Taxonomy" id="232991"/>
    <lineage>
        <taxon>Bacteria</taxon>
        <taxon>Bacillati</taxon>
        <taxon>Cyanobacteriota</taxon>
        <taxon>Cyanophyceae</taxon>
        <taxon>Nostocales</taxon>
        <taxon>Calotrichaceae</taxon>
        <taxon>Dulcicalothrix</taxon>
    </lineage>
</organism>
<dbReference type="AlphaFoldDB" id="A0A433VQ43"/>
<gene>
    <name evidence="1" type="ORF">DSM106972_013100</name>
</gene>
<evidence type="ECO:0000313" key="2">
    <source>
        <dbReference type="Proteomes" id="UP000271624"/>
    </source>
</evidence>
<accession>A0A433VQ43</accession>
<sequence length="95" mass="10862">MFLASLHDAVIMGNQPDMILPKTYDTLWLRLLTKAKVLLEAINELEALPASNVLRFKALNSLMGLYTNLQADQDLDAQDQELIARLSRIYRQEMN</sequence>
<name>A0A433VQ43_9CYAN</name>
<dbReference type="EMBL" id="RSCL01000003">
    <property type="protein sequence ID" value="RUT08142.1"/>
    <property type="molecule type" value="Genomic_DNA"/>
</dbReference>